<dbReference type="SUPFAM" id="SSF51004">
    <property type="entry name" value="C-terminal (heme d1) domain of cytochrome cd1-nitrite reductase"/>
    <property type="match status" value="1"/>
</dbReference>
<proteinExistence type="predicted"/>
<keyword evidence="1" id="KW-0479">Metal-binding</keyword>
<reference evidence="6" key="1">
    <citation type="submission" date="2017-09" db="EMBL/GenBank/DDBJ databases">
        <authorList>
            <person name="Varghese N."/>
            <person name="Submissions S."/>
        </authorList>
    </citation>
    <scope>NUCLEOTIDE SEQUENCE [LARGE SCALE GENOMIC DNA]</scope>
    <source>
        <strain evidence="6">CGMCC 1.12461</strain>
    </source>
</reference>
<dbReference type="RefSeq" id="WP_170949006.1">
    <property type="nucleotide sequence ID" value="NZ_OBEB01000005.1"/>
</dbReference>
<organism evidence="5 6">
    <name type="scientific">Arsukibacterium tuosuense</name>
    <dbReference type="NCBI Taxonomy" id="1323745"/>
    <lineage>
        <taxon>Bacteria</taxon>
        <taxon>Pseudomonadati</taxon>
        <taxon>Pseudomonadota</taxon>
        <taxon>Gammaproteobacteria</taxon>
        <taxon>Chromatiales</taxon>
        <taxon>Chromatiaceae</taxon>
        <taxon>Arsukibacterium</taxon>
    </lineage>
</organism>
<dbReference type="EMBL" id="OBEB01000005">
    <property type="protein sequence ID" value="SNY54516.1"/>
    <property type="molecule type" value="Genomic_DNA"/>
</dbReference>
<gene>
    <name evidence="5" type="ORF">SAMN06297280_2669</name>
</gene>
<dbReference type="InterPro" id="IPR011048">
    <property type="entry name" value="Haem_d1_sf"/>
</dbReference>
<dbReference type="AlphaFoldDB" id="A0A285J585"/>
<evidence type="ECO:0000256" key="3">
    <source>
        <dbReference type="SAM" id="SignalP"/>
    </source>
</evidence>
<dbReference type="InterPro" id="IPR008707">
    <property type="entry name" value="B-propeller_PilY1"/>
</dbReference>
<evidence type="ECO:0000313" key="6">
    <source>
        <dbReference type="Proteomes" id="UP000219353"/>
    </source>
</evidence>
<keyword evidence="2" id="KW-0106">Calcium</keyword>
<keyword evidence="3" id="KW-0732">Signal</keyword>
<feature type="chain" id="PRO_5012063477" evidence="3">
    <location>
        <begin position="29"/>
        <end position="1051"/>
    </location>
</feature>
<dbReference type="Pfam" id="PF05567">
    <property type="entry name" value="T4P_PilY1"/>
    <property type="match status" value="1"/>
</dbReference>
<sequence length="1051" mass="115152">MSKFSTISKNAWIMFSMGMLVGVSSAHAATTLAIPQVPLQTGSDVPPNILFMLDDSGSMAWSYMPDSISGLCRNDTSVTNRARGRSPNINKAYFDPEITYNPPLQANGTPFPDASFTAAKFNGYSSSSATVNLNTNFRATWQYQDGGGDAYCGNSGTADYYLYDTDLCEDPSSNSCYRRYIVADQDSETIQNFANWYSYYRSRLMLSKAGIGTAFQTLPERIRVGYGRLNRNPEVERGVRAFEGTGKNQFYNWLYGRPDTTSGTPLKSTLQAAGDYFKTNEPYRAEPENTSSGLVSCRQNFTVLMTDGFYTNQSRGFSDSDGDGNADTLADIAHYYWKTDLRPDLDNNVPSGSLDPADWQHMVTYGVGLGVDGSITNVEDAKKWPIDDSRWPKPDSNPRKIDDLLHAGVNSRGGFFSARDPETFNTELTNTLRNIVNRVASASNLASTTTTLQEDNSVFQASFNTSSWSGDLVSRDVETTNVQWSANFPELSARNIQTSRGAGANPASFAFEWANLSTTEKSALNNEDTVNYLRGSRAKEKSGSNPTGIFRERSSLLGDIAHSSPVYVGQSQNRNYQRYTGWGEASSYQTYLTSTKSRAPRVFVGANDGMLHAFNADASSATAGIETFAYLPQAMLTPAARLVDFANQDYEHRFYIDGSPTVADVFINGSWRTVLVSTLGRGGDWMFALDITDPTTVKVLWDIQIPELGLMPHKPVITRLNNGRWSVVAGYGYNNTAGKSGLLVVDVEKGADMPVIKLQTSATDSYGLGQVEGWDQNKDGNTDWIFAGDNNGNVWKFDLSSASASSWNVAYGGSPLFVAKDNAGKRQPITGGVTLESHPETAELWVFFGTGKFIETGDSVNADQQSWYGLKDGAEISNRSQLVSRTMTNVDYANPDTGEARSGRSLPYVAGNDMDGKRGWVMDLVDTRERITSKPQIIGGSLVMNSIIPDTDLCNPQGDGWIMAVDPFKGTRLNYHFFDLSRDDKFLDSDGLVNGDAASGVKFDGMPGEPVFFTEGDKTTAITPDSNVGLNMVPVNVGTRRGRLSWRELIN</sequence>
<dbReference type="Proteomes" id="UP000219353">
    <property type="component" value="Unassembled WGS sequence"/>
</dbReference>
<accession>A0A285J585</accession>
<evidence type="ECO:0000313" key="5">
    <source>
        <dbReference type="EMBL" id="SNY54516.1"/>
    </source>
</evidence>
<keyword evidence="6" id="KW-1185">Reference proteome</keyword>
<evidence type="ECO:0000259" key="4">
    <source>
        <dbReference type="Pfam" id="PF05567"/>
    </source>
</evidence>
<protein>
    <submittedName>
        <fullName evidence="5">Type IV pilus assembly protein PilY1</fullName>
    </submittedName>
</protein>
<feature type="signal peptide" evidence="3">
    <location>
        <begin position="1"/>
        <end position="28"/>
    </location>
</feature>
<feature type="domain" description="PilY1 beta-propeller" evidence="4">
    <location>
        <begin position="557"/>
        <end position="874"/>
    </location>
</feature>
<evidence type="ECO:0000256" key="2">
    <source>
        <dbReference type="ARBA" id="ARBA00022837"/>
    </source>
</evidence>
<dbReference type="GO" id="GO:0046872">
    <property type="term" value="F:metal ion binding"/>
    <property type="evidence" value="ECO:0007669"/>
    <property type="project" value="UniProtKB-KW"/>
</dbReference>
<evidence type="ECO:0000256" key="1">
    <source>
        <dbReference type="ARBA" id="ARBA00022723"/>
    </source>
</evidence>
<name>A0A285J585_9GAMM</name>